<dbReference type="PANTHER" id="PTHR11705">
    <property type="entry name" value="PROTEASE FAMILY M14 CARBOXYPEPTIDASE A,B"/>
    <property type="match status" value="1"/>
</dbReference>
<evidence type="ECO:0000256" key="3">
    <source>
        <dbReference type="ARBA" id="ARBA00022670"/>
    </source>
</evidence>
<evidence type="ECO:0000259" key="8">
    <source>
        <dbReference type="PROSITE" id="PS52035"/>
    </source>
</evidence>
<dbReference type="Gene3D" id="3.40.630.10">
    <property type="entry name" value="Zn peptidases"/>
    <property type="match status" value="1"/>
</dbReference>
<dbReference type="GO" id="GO:0005615">
    <property type="term" value="C:extracellular space"/>
    <property type="evidence" value="ECO:0007669"/>
    <property type="project" value="TreeGrafter"/>
</dbReference>
<keyword evidence="4" id="KW-0378">Hydrolase</keyword>
<accession>A0A0A5G1T5</accession>
<dbReference type="PROSITE" id="PS52035">
    <property type="entry name" value="PEPTIDASE_M14"/>
    <property type="match status" value="1"/>
</dbReference>
<keyword evidence="3" id="KW-0645">Protease</keyword>
<dbReference type="GO" id="GO:0008270">
    <property type="term" value="F:zinc ion binding"/>
    <property type="evidence" value="ECO:0007669"/>
    <property type="project" value="InterPro"/>
</dbReference>
<dbReference type="InterPro" id="IPR034274">
    <property type="entry name" value="ENP1_M14_CPD"/>
</dbReference>
<proteinExistence type="inferred from homology"/>
<dbReference type="CDD" id="cd06229">
    <property type="entry name" value="M14_Endopeptidase_I"/>
    <property type="match status" value="1"/>
</dbReference>
<evidence type="ECO:0000256" key="2">
    <source>
        <dbReference type="ARBA" id="ARBA00005988"/>
    </source>
</evidence>
<comment type="caution">
    <text evidence="7">Lacks conserved residue(s) required for the propagation of feature annotation.</text>
</comment>
<evidence type="ECO:0000313" key="9">
    <source>
        <dbReference type="EMBL" id="KGX85015.1"/>
    </source>
</evidence>
<dbReference type="OrthoDB" id="9802862at2"/>
<evidence type="ECO:0000256" key="7">
    <source>
        <dbReference type="PROSITE-ProRule" id="PRU01379"/>
    </source>
</evidence>
<comment type="caution">
    <text evidence="9">The sequence shown here is derived from an EMBL/GenBank/DDBJ whole genome shotgun (WGS) entry which is preliminary data.</text>
</comment>
<keyword evidence="6" id="KW-0482">Metalloprotease</keyword>
<dbReference type="GO" id="GO:0006508">
    <property type="term" value="P:proteolysis"/>
    <property type="evidence" value="ECO:0007669"/>
    <property type="project" value="UniProtKB-KW"/>
</dbReference>
<dbReference type="PRINTS" id="PR00765">
    <property type="entry name" value="CRBOXYPTASEA"/>
</dbReference>
<dbReference type="GO" id="GO:0004181">
    <property type="term" value="F:metallocarboxypeptidase activity"/>
    <property type="evidence" value="ECO:0007669"/>
    <property type="project" value="InterPro"/>
</dbReference>
<dbReference type="Pfam" id="PF00246">
    <property type="entry name" value="Peptidase_M14"/>
    <property type="match status" value="1"/>
</dbReference>
<sequence>MGAITLTKHYDSEQLQHDLRKLNKVYDFIKVQTIGYSVLGEPLLELVMGEGEKRVHWNGAFHANEWITTPLLLKVVEEYAEGIIHGRQLEMELFSSTRLSVVPMVNPDGVNLFMHGSEIAKGFKELVNRANHNHVNFTSWKANIRGVDLNNQFPAHWEVEKKRKPQEPNFRDYPGESSLSEPEAKALFDLTQNSNFDRVLAFHSQGEVIYWGYQNQEPSQAESVVGAFKAVSGYEPVHTIDSYAGYKDWFIQDYKREGYTVEVGKGINPLPWSTFYNHLKKVKSICFKSLDL</sequence>
<dbReference type="STRING" id="1385511.GCA_000425225_01739"/>
<evidence type="ECO:0000313" key="10">
    <source>
        <dbReference type="Proteomes" id="UP000030403"/>
    </source>
</evidence>
<feature type="domain" description="Peptidase M14" evidence="8">
    <location>
        <begin position="8"/>
        <end position="292"/>
    </location>
</feature>
<keyword evidence="5" id="KW-0862">Zinc</keyword>
<comment type="cofactor">
    <cofactor evidence="1">
        <name>Zn(2+)</name>
        <dbReference type="ChEBI" id="CHEBI:29105"/>
    </cofactor>
</comment>
<comment type="similarity">
    <text evidence="2 7">Belongs to the peptidase M14 family.</text>
</comment>
<dbReference type="Proteomes" id="UP000030403">
    <property type="component" value="Unassembled WGS sequence"/>
</dbReference>
<organism evidence="9 10">
    <name type="scientific">Pontibacillus marinus BH030004 = DSM 16465</name>
    <dbReference type="NCBI Taxonomy" id="1385511"/>
    <lineage>
        <taxon>Bacteria</taxon>
        <taxon>Bacillati</taxon>
        <taxon>Bacillota</taxon>
        <taxon>Bacilli</taxon>
        <taxon>Bacillales</taxon>
        <taxon>Bacillaceae</taxon>
        <taxon>Pontibacillus</taxon>
    </lineage>
</organism>
<dbReference type="eggNOG" id="COG2866">
    <property type="taxonomic scope" value="Bacteria"/>
</dbReference>
<name>A0A0A5G1T5_9BACI</name>
<evidence type="ECO:0000256" key="1">
    <source>
        <dbReference type="ARBA" id="ARBA00001947"/>
    </source>
</evidence>
<evidence type="ECO:0000256" key="6">
    <source>
        <dbReference type="ARBA" id="ARBA00023049"/>
    </source>
</evidence>
<reference evidence="9 10" key="1">
    <citation type="submission" date="2013-08" db="EMBL/GenBank/DDBJ databases">
        <authorList>
            <person name="Huang J."/>
            <person name="Wang G."/>
        </authorList>
    </citation>
    <scope>NUCLEOTIDE SEQUENCE [LARGE SCALE GENOMIC DNA]</scope>
    <source>
        <strain evidence="9 10">BH030004</strain>
    </source>
</reference>
<dbReference type="MEROPS" id="M14.008"/>
<protein>
    <submittedName>
        <fullName evidence="9">Peptidase M14</fullName>
    </submittedName>
</protein>
<dbReference type="RefSeq" id="WP_051255249.1">
    <property type="nucleotide sequence ID" value="NZ_AVPF01000045.1"/>
</dbReference>
<keyword evidence="10" id="KW-1185">Reference proteome</keyword>
<evidence type="ECO:0000256" key="4">
    <source>
        <dbReference type="ARBA" id="ARBA00022801"/>
    </source>
</evidence>
<dbReference type="PANTHER" id="PTHR11705:SF143">
    <property type="entry name" value="SLL0236 PROTEIN"/>
    <property type="match status" value="1"/>
</dbReference>
<dbReference type="InterPro" id="IPR000834">
    <property type="entry name" value="Peptidase_M14"/>
</dbReference>
<gene>
    <name evidence="9" type="ORF">N783_15475</name>
</gene>
<dbReference type="SUPFAM" id="SSF53187">
    <property type="entry name" value="Zn-dependent exopeptidases"/>
    <property type="match status" value="1"/>
</dbReference>
<dbReference type="SMART" id="SM00631">
    <property type="entry name" value="Zn_pept"/>
    <property type="match status" value="1"/>
</dbReference>
<evidence type="ECO:0000256" key="5">
    <source>
        <dbReference type="ARBA" id="ARBA00022833"/>
    </source>
</evidence>
<dbReference type="AlphaFoldDB" id="A0A0A5G1T5"/>
<dbReference type="EMBL" id="AVPF01000045">
    <property type="protein sequence ID" value="KGX85015.1"/>
    <property type="molecule type" value="Genomic_DNA"/>
</dbReference>